<evidence type="ECO:0000256" key="1">
    <source>
        <dbReference type="ARBA" id="ARBA00004141"/>
    </source>
</evidence>
<keyword evidence="5 7" id="KW-0472">Membrane</keyword>
<keyword evidence="3 7" id="KW-0812">Transmembrane</keyword>
<dbReference type="InterPro" id="IPR002523">
    <property type="entry name" value="MgTranspt_CorA/ZnTranspt_ZntB"/>
</dbReference>
<organism evidence="8 9">
    <name type="scientific">Lichtheimia corymbifera JMRC:FSU:9682</name>
    <dbReference type="NCBI Taxonomy" id="1263082"/>
    <lineage>
        <taxon>Eukaryota</taxon>
        <taxon>Fungi</taxon>
        <taxon>Fungi incertae sedis</taxon>
        <taxon>Mucoromycota</taxon>
        <taxon>Mucoromycotina</taxon>
        <taxon>Mucoromycetes</taxon>
        <taxon>Mucorales</taxon>
        <taxon>Lichtheimiaceae</taxon>
        <taxon>Lichtheimia</taxon>
    </lineage>
</organism>
<proteinExistence type="inferred from homology"/>
<dbReference type="PANTHER" id="PTHR21535:SF51">
    <property type="entry name" value="MANGANESE RESISTANCE PROTEIN MNR2"/>
    <property type="match status" value="1"/>
</dbReference>
<feature type="region of interest" description="Disordered" evidence="6">
    <location>
        <begin position="30"/>
        <end position="61"/>
    </location>
</feature>
<dbReference type="PANTHER" id="PTHR21535">
    <property type="entry name" value="MAGNESIUM AND COBALT TRANSPORT PROTEIN/MITOCHONDRIAL IMPORT INNER MEMBRANE TRANSLOCASE SUBUNIT TIM8"/>
    <property type="match status" value="1"/>
</dbReference>
<dbReference type="GO" id="GO:0015095">
    <property type="term" value="F:magnesium ion transmembrane transporter activity"/>
    <property type="evidence" value="ECO:0007669"/>
    <property type="project" value="InterPro"/>
</dbReference>
<evidence type="ECO:0000256" key="6">
    <source>
        <dbReference type="SAM" id="MobiDB-lite"/>
    </source>
</evidence>
<sequence length="493" mass="57528">MSLPNDESFIRQSRHVNRSFSLPFTQELRSRRRLSDQQQQQQLPQHHPYSSLDRTPTVPHDDQFAEEWPVNEAQDVEADVLFPQYKIESHDHADMEAFNEMLDRKMSADTETLKLSKTLSKHTRSDQKSEMDAYGTRFWIYTVRKDGEPTQEFHQLLSEEGRQILDRALKTPGWWVDVQSPTTDDMKALSKTFHIHPLTTEDVLAQEPREKVEMFPNYTFICFRSFQIDPYTEQICPFNFYILIFRQGLLTFHFRSSDIPQKVRQRTEQLKTYMVITPDWLNYAIIDAIVDEFGPTILQVEMEAVSIDELSLVLRRSEQADMLLRISRCRRRSTQLSRLLTSKMDVIKSLIKRYEDRANGDLDDISEDPLTAKSKKAFSDVCLYLGDIQDHVVTMTQNIGHYNRILGRAHTNYLAQVNVELTETYSTTNMVMNRLTFLATVFVPLTVLCGLFGMNVEVPGQNYLDLNYFFWIMAGMSVYCTCATAWGKWLKLL</sequence>
<dbReference type="CDD" id="cd12829">
    <property type="entry name" value="Alr1p-like"/>
    <property type="match status" value="1"/>
</dbReference>
<dbReference type="Gene3D" id="3.30.460.20">
    <property type="entry name" value="CorA soluble domain-like"/>
    <property type="match status" value="1"/>
</dbReference>
<accession>A0A068RJZ9</accession>
<feature type="compositionally biased region" description="Low complexity" evidence="6">
    <location>
        <begin position="36"/>
        <end position="45"/>
    </location>
</feature>
<dbReference type="Gene3D" id="1.20.58.340">
    <property type="entry name" value="Magnesium transport protein CorA, transmembrane region"/>
    <property type="match status" value="2"/>
</dbReference>
<name>A0A068RJZ9_9FUNG</name>
<dbReference type="GO" id="GO:0010961">
    <property type="term" value="P:intracellular magnesium ion homeostasis"/>
    <property type="evidence" value="ECO:0007669"/>
    <property type="project" value="TreeGrafter"/>
</dbReference>
<dbReference type="Pfam" id="PF01544">
    <property type="entry name" value="CorA"/>
    <property type="match status" value="1"/>
</dbReference>
<evidence type="ECO:0000256" key="2">
    <source>
        <dbReference type="ARBA" id="ARBA00009765"/>
    </source>
</evidence>
<dbReference type="EMBL" id="CBTN010000006">
    <property type="protein sequence ID" value="CDH50329.1"/>
    <property type="molecule type" value="Genomic_DNA"/>
</dbReference>
<comment type="subcellular location">
    <subcellularLocation>
        <location evidence="1">Membrane</location>
        <topology evidence="1">Multi-pass membrane protein</topology>
    </subcellularLocation>
</comment>
<dbReference type="STRING" id="1263082.A0A068RJZ9"/>
<keyword evidence="4 7" id="KW-1133">Transmembrane helix</keyword>
<evidence type="ECO:0000313" key="8">
    <source>
        <dbReference type="EMBL" id="CDH50329.1"/>
    </source>
</evidence>
<dbReference type="VEuPathDB" id="FungiDB:LCOR_02043.1"/>
<keyword evidence="9" id="KW-1185">Reference proteome</keyword>
<reference evidence="8" key="1">
    <citation type="submission" date="2013-08" db="EMBL/GenBank/DDBJ databases">
        <title>Gene expansion shapes genome architecture in the human pathogen Lichtheimia corymbifera: an evolutionary genomics analysis in the ancient terrestrial Mucorales (Mucoromycotina).</title>
        <authorList>
            <person name="Schwartze V.U."/>
            <person name="Winter S."/>
            <person name="Shelest E."/>
            <person name="Marcet-Houben M."/>
            <person name="Horn F."/>
            <person name="Wehner S."/>
            <person name="Hoffmann K."/>
            <person name="Riege K."/>
            <person name="Sammeth M."/>
            <person name="Nowrousian M."/>
            <person name="Valiante V."/>
            <person name="Linde J."/>
            <person name="Jacobsen I.D."/>
            <person name="Marz M."/>
            <person name="Brakhage A.A."/>
            <person name="Gabaldon T."/>
            <person name="Bocker S."/>
            <person name="Voigt K."/>
        </authorList>
    </citation>
    <scope>NUCLEOTIDE SEQUENCE [LARGE SCALE GENOMIC DNA]</scope>
    <source>
        <strain evidence="8">FSU 9682</strain>
    </source>
</reference>
<dbReference type="SUPFAM" id="SSF144083">
    <property type="entry name" value="Magnesium transport protein CorA, transmembrane region"/>
    <property type="match status" value="1"/>
</dbReference>
<dbReference type="OrthoDB" id="29879at2759"/>
<evidence type="ECO:0000256" key="5">
    <source>
        <dbReference type="ARBA" id="ARBA00023136"/>
    </source>
</evidence>
<dbReference type="InterPro" id="IPR044089">
    <property type="entry name" value="Alr1-like"/>
</dbReference>
<comment type="similarity">
    <text evidence="2">Belongs to the CorA metal ion transporter (MIT) (TC 1.A.35) family.</text>
</comment>
<protein>
    <submittedName>
        <fullName evidence="8">Magnesium transporter</fullName>
    </submittedName>
</protein>
<dbReference type="Proteomes" id="UP000027586">
    <property type="component" value="Unassembled WGS sequence"/>
</dbReference>
<evidence type="ECO:0000256" key="3">
    <source>
        <dbReference type="ARBA" id="ARBA00022692"/>
    </source>
</evidence>
<feature type="transmembrane region" description="Helical" evidence="7">
    <location>
        <begin position="435"/>
        <end position="456"/>
    </location>
</feature>
<dbReference type="InterPro" id="IPR045861">
    <property type="entry name" value="CorA_cytoplasmic_dom"/>
</dbReference>
<dbReference type="AlphaFoldDB" id="A0A068RJZ9"/>
<comment type="caution">
    <text evidence="8">The sequence shown here is derived from an EMBL/GenBank/DDBJ whole genome shotgun (WGS) entry which is preliminary data.</text>
</comment>
<evidence type="ECO:0000256" key="4">
    <source>
        <dbReference type="ARBA" id="ARBA00022989"/>
    </source>
</evidence>
<evidence type="ECO:0000313" key="9">
    <source>
        <dbReference type="Proteomes" id="UP000027586"/>
    </source>
</evidence>
<dbReference type="InterPro" id="IPR045863">
    <property type="entry name" value="CorA_TM1_TM2"/>
</dbReference>
<feature type="transmembrane region" description="Helical" evidence="7">
    <location>
        <begin position="468"/>
        <end position="487"/>
    </location>
</feature>
<dbReference type="GO" id="GO:0016020">
    <property type="term" value="C:membrane"/>
    <property type="evidence" value="ECO:0007669"/>
    <property type="project" value="UniProtKB-SubCell"/>
</dbReference>
<evidence type="ECO:0000256" key="7">
    <source>
        <dbReference type="SAM" id="Phobius"/>
    </source>
</evidence>
<gene>
    <name evidence="8" type="ORF">LCOR_02043.1</name>
</gene>
<dbReference type="SUPFAM" id="SSF143865">
    <property type="entry name" value="CorA soluble domain-like"/>
    <property type="match status" value="1"/>
</dbReference>